<evidence type="ECO:0000259" key="6">
    <source>
        <dbReference type="PROSITE" id="PS50303"/>
    </source>
</evidence>
<name>A0A0K9PTE9_ZOSMR</name>
<keyword evidence="2" id="KW-0810">Translation regulation</keyword>
<feature type="compositionally biased region" description="Basic residues" evidence="5">
    <location>
        <begin position="29"/>
        <end position="40"/>
    </location>
</feature>
<accession>A0A0K9PTE9</accession>
<dbReference type="InterPro" id="IPR012959">
    <property type="entry name" value="CPL_dom"/>
</dbReference>
<dbReference type="PROSITE" id="PS50302">
    <property type="entry name" value="PUM"/>
    <property type="match status" value="2"/>
</dbReference>
<evidence type="ECO:0000256" key="4">
    <source>
        <dbReference type="PROSITE-ProRule" id="PRU00317"/>
    </source>
</evidence>
<dbReference type="Pfam" id="PF00806">
    <property type="entry name" value="PUF"/>
    <property type="match status" value="3"/>
</dbReference>
<organism evidence="7 8">
    <name type="scientific">Zostera marina</name>
    <name type="common">Eelgrass</name>
    <dbReference type="NCBI Taxonomy" id="29655"/>
    <lineage>
        <taxon>Eukaryota</taxon>
        <taxon>Viridiplantae</taxon>
        <taxon>Streptophyta</taxon>
        <taxon>Embryophyta</taxon>
        <taxon>Tracheophyta</taxon>
        <taxon>Spermatophyta</taxon>
        <taxon>Magnoliopsida</taxon>
        <taxon>Liliopsida</taxon>
        <taxon>Zosteraceae</taxon>
        <taxon>Zostera</taxon>
    </lineage>
</organism>
<keyword evidence="1" id="KW-0677">Repeat</keyword>
<dbReference type="InterPro" id="IPR040059">
    <property type="entry name" value="PUM3"/>
</dbReference>
<keyword evidence="3" id="KW-0694">RNA-binding</keyword>
<dbReference type="InterPro" id="IPR011989">
    <property type="entry name" value="ARM-like"/>
</dbReference>
<keyword evidence="8" id="KW-1185">Reference proteome</keyword>
<comment type="caution">
    <text evidence="7">The sequence shown here is derived from an EMBL/GenBank/DDBJ whole genome shotgun (WGS) entry which is preliminary data.</text>
</comment>
<evidence type="ECO:0000256" key="2">
    <source>
        <dbReference type="ARBA" id="ARBA00022845"/>
    </source>
</evidence>
<dbReference type="EMBL" id="LFYR01000642">
    <property type="protein sequence ID" value="KMZ72241.1"/>
    <property type="molecule type" value="Genomic_DNA"/>
</dbReference>
<protein>
    <submittedName>
        <fullName evidence="7">Pumilio 24</fullName>
    </submittedName>
</protein>
<dbReference type="OrthoDB" id="497380at2759"/>
<dbReference type="OMA" id="GKCEMWA"/>
<dbReference type="PROSITE" id="PS50303">
    <property type="entry name" value="PUM_HD"/>
    <property type="match status" value="1"/>
</dbReference>
<dbReference type="InterPro" id="IPR001313">
    <property type="entry name" value="Pumilio_RNA-bd_rpt"/>
</dbReference>
<dbReference type="GO" id="GO:0003729">
    <property type="term" value="F:mRNA binding"/>
    <property type="evidence" value="ECO:0000318"/>
    <property type="project" value="GO_Central"/>
</dbReference>
<feature type="repeat" description="Pumilio" evidence="4">
    <location>
        <begin position="163"/>
        <end position="198"/>
    </location>
</feature>
<dbReference type="PANTHER" id="PTHR13389">
    <property type="entry name" value="PUMILIO HOMOLOG 3"/>
    <property type="match status" value="1"/>
</dbReference>
<dbReference type="Proteomes" id="UP000036987">
    <property type="component" value="Unassembled WGS sequence"/>
</dbReference>
<evidence type="ECO:0000256" key="3">
    <source>
        <dbReference type="ARBA" id="ARBA00022884"/>
    </source>
</evidence>
<feature type="compositionally biased region" description="Basic and acidic residues" evidence="5">
    <location>
        <begin position="66"/>
        <end position="81"/>
    </location>
</feature>
<dbReference type="InterPro" id="IPR016024">
    <property type="entry name" value="ARM-type_fold"/>
</dbReference>
<dbReference type="STRING" id="29655.A0A0K9PTE9"/>
<evidence type="ECO:0000313" key="7">
    <source>
        <dbReference type="EMBL" id="KMZ72241.1"/>
    </source>
</evidence>
<evidence type="ECO:0000313" key="8">
    <source>
        <dbReference type="Proteomes" id="UP000036987"/>
    </source>
</evidence>
<reference evidence="8" key="1">
    <citation type="journal article" date="2016" name="Nature">
        <title>The genome of the seagrass Zostera marina reveals angiosperm adaptation to the sea.</title>
        <authorList>
            <person name="Olsen J.L."/>
            <person name="Rouze P."/>
            <person name="Verhelst B."/>
            <person name="Lin Y.-C."/>
            <person name="Bayer T."/>
            <person name="Collen J."/>
            <person name="Dattolo E."/>
            <person name="De Paoli E."/>
            <person name="Dittami S."/>
            <person name="Maumus F."/>
            <person name="Michel G."/>
            <person name="Kersting A."/>
            <person name="Lauritano C."/>
            <person name="Lohaus R."/>
            <person name="Toepel M."/>
            <person name="Tonon T."/>
            <person name="Vanneste K."/>
            <person name="Amirebrahimi M."/>
            <person name="Brakel J."/>
            <person name="Bostroem C."/>
            <person name="Chovatia M."/>
            <person name="Grimwood J."/>
            <person name="Jenkins J.W."/>
            <person name="Jueterbock A."/>
            <person name="Mraz A."/>
            <person name="Stam W.T."/>
            <person name="Tice H."/>
            <person name="Bornberg-Bauer E."/>
            <person name="Green P.J."/>
            <person name="Pearson G.A."/>
            <person name="Procaccini G."/>
            <person name="Duarte C.M."/>
            <person name="Schmutz J."/>
            <person name="Reusch T.B.H."/>
            <person name="Van de Peer Y."/>
        </authorList>
    </citation>
    <scope>NUCLEOTIDE SEQUENCE [LARGE SCALE GENOMIC DNA]</scope>
    <source>
        <strain evidence="8">cv. Finnish</strain>
    </source>
</reference>
<proteinExistence type="predicted"/>
<dbReference type="GO" id="GO:0006417">
    <property type="term" value="P:regulation of translation"/>
    <property type="evidence" value="ECO:0000318"/>
    <property type="project" value="GO_Central"/>
</dbReference>
<feature type="region of interest" description="Disordered" evidence="5">
    <location>
        <begin position="1"/>
        <end position="88"/>
    </location>
</feature>
<sequence length="619" mass="69635">MGDSTKRKRGSEIIDSNKSKTIKSNQSHSPHKNAKTKTGKKPLGIKSAGTYAKKSKSNAPIVDKSQMSKRDLRLASKEKTEARKKRRKQHYNLEKELAILWEKFRVSKARTVVKEDRSKFVSEALVKMRGKIPEIAGSHVSSRVLQSCVKFCSQAERDSVFEELRPHFITLSTNVYAVHLVNKLLDTASKNQLEWFISSLHGHVSSLLRHVVGSVVIEHAFHLSNASQKRRLLSELYSAELQLFKDMTVNNEGRIVDIISKIGLQKPSVVQHMTSVIQPILEKGIADHSIIHTLLLEYFSIADKTSARDVILQLSGSLLVRMLHTRDGSKVGILCIKHGQAKERKKIIKTMKGLISKIAIDRHSCLVLISILSLVDDTKFLTKIVICELQPILKNLLLDKNGRRPILQLLHPYCQSYFSQDELVSLNLLVPSLCEKDNEKLEKSNVAECGKKDPVVRRYELLIDSGLAESLVNTCIENLEELIFSQNGKDVIYEVAMGGVDKILFQSLSEKLSNLHEAIASLAAKPKTDESKEEHVFLNFHANRIIRKLILECPSFATTLWKSALKGNCQMWVDQGHSLKVVKAYLESSDSEVRDLAKTDLQPFIDSGMLKGLDCIQPE</sequence>
<feature type="domain" description="PUM-HD" evidence="6">
    <location>
        <begin position="105"/>
        <end position="453"/>
    </location>
</feature>
<dbReference type="AlphaFoldDB" id="A0A0K9PTE9"/>
<gene>
    <name evidence="7" type="ORF">ZOSMA_169G00330</name>
</gene>
<dbReference type="Gene3D" id="1.25.10.10">
    <property type="entry name" value="Leucine-rich Repeat Variant"/>
    <property type="match status" value="1"/>
</dbReference>
<dbReference type="GO" id="GO:0005730">
    <property type="term" value="C:nucleolus"/>
    <property type="evidence" value="ECO:0000318"/>
    <property type="project" value="GO_Central"/>
</dbReference>
<dbReference type="PANTHER" id="PTHR13389:SF0">
    <property type="entry name" value="PUMILIO HOMOLOG 3"/>
    <property type="match status" value="1"/>
</dbReference>
<dbReference type="InterPro" id="IPR033133">
    <property type="entry name" value="PUM-HD"/>
</dbReference>
<dbReference type="Pfam" id="PF08144">
    <property type="entry name" value="CPL"/>
    <property type="match status" value="1"/>
</dbReference>
<feature type="repeat" description="Pumilio" evidence="4">
    <location>
        <begin position="199"/>
        <end position="234"/>
    </location>
</feature>
<evidence type="ECO:0000256" key="1">
    <source>
        <dbReference type="ARBA" id="ARBA00022737"/>
    </source>
</evidence>
<dbReference type="SMART" id="SM00025">
    <property type="entry name" value="Pumilio"/>
    <property type="match status" value="6"/>
</dbReference>
<evidence type="ECO:0000256" key="5">
    <source>
        <dbReference type="SAM" id="MobiDB-lite"/>
    </source>
</evidence>
<dbReference type="SUPFAM" id="SSF48371">
    <property type="entry name" value="ARM repeat"/>
    <property type="match status" value="1"/>
</dbReference>